<dbReference type="Gene3D" id="2.40.10.10">
    <property type="entry name" value="Trypsin-like serine proteases"/>
    <property type="match status" value="1"/>
</dbReference>
<dbReference type="InterPro" id="IPR033116">
    <property type="entry name" value="TRYPSIN_SER"/>
</dbReference>
<dbReference type="FunFam" id="2.40.10.10:FF:000002">
    <property type="entry name" value="Transmembrane protease serine"/>
    <property type="match status" value="1"/>
</dbReference>
<evidence type="ECO:0000256" key="2">
    <source>
        <dbReference type="ARBA" id="ARBA00024195"/>
    </source>
</evidence>
<dbReference type="Pfam" id="PF00089">
    <property type="entry name" value="Trypsin"/>
    <property type="match status" value="1"/>
</dbReference>
<dbReference type="GO" id="GO:0006508">
    <property type="term" value="P:proteolysis"/>
    <property type="evidence" value="ECO:0007669"/>
    <property type="project" value="InterPro"/>
</dbReference>
<dbReference type="Proteomes" id="UP001497623">
    <property type="component" value="Unassembled WGS sequence"/>
</dbReference>
<feature type="domain" description="Peptidase S1" evidence="3">
    <location>
        <begin position="1"/>
        <end position="195"/>
    </location>
</feature>
<dbReference type="InterPro" id="IPR009003">
    <property type="entry name" value="Peptidase_S1_PA"/>
</dbReference>
<proteinExistence type="inferred from homology"/>
<dbReference type="SUPFAM" id="SSF50494">
    <property type="entry name" value="Trypsin-like serine proteases"/>
    <property type="match status" value="1"/>
</dbReference>
<organism evidence="4 5">
    <name type="scientific">Meganyctiphanes norvegica</name>
    <name type="common">Northern krill</name>
    <name type="synonym">Thysanopoda norvegica</name>
    <dbReference type="NCBI Taxonomy" id="48144"/>
    <lineage>
        <taxon>Eukaryota</taxon>
        <taxon>Metazoa</taxon>
        <taxon>Ecdysozoa</taxon>
        <taxon>Arthropoda</taxon>
        <taxon>Crustacea</taxon>
        <taxon>Multicrustacea</taxon>
        <taxon>Malacostraca</taxon>
        <taxon>Eumalacostraca</taxon>
        <taxon>Eucarida</taxon>
        <taxon>Euphausiacea</taxon>
        <taxon>Euphausiidae</taxon>
        <taxon>Meganyctiphanes</taxon>
    </lineage>
</organism>
<dbReference type="GO" id="GO:0004252">
    <property type="term" value="F:serine-type endopeptidase activity"/>
    <property type="evidence" value="ECO:0007669"/>
    <property type="project" value="InterPro"/>
</dbReference>
<dbReference type="PROSITE" id="PS00135">
    <property type="entry name" value="TRYPSIN_SER"/>
    <property type="match status" value="1"/>
</dbReference>
<reference evidence="4 5" key="1">
    <citation type="submission" date="2024-05" db="EMBL/GenBank/DDBJ databases">
        <authorList>
            <person name="Wallberg A."/>
        </authorList>
    </citation>
    <scope>NUCLEOTIDE SEQUENCE [LARGE SCALE GENOMIC DNA]</scope>
</reference>
<keyword evidence="5" id="KW-1185">Reference proteome</keyword>
<dbReference type="SMART" id="SM00020">
    <property type="entry name" value="Tryp_SPc"/>
    <property type="match status" value="1"/>
</dbReference>
<name>A0AAV2RAM7_MEGNR</name>
<dbReference type="InterPro" id="IPR043504">
    <property type="entry name" value="Peptidase_S1_PA_chymotrypsin"/>
</dbReference>
<evidence type="ECO:0000313" key="5">
    <source>
        <dbReference type="Proteomes" id="UP001497623"/>
    </source>
</evidence>
<dbReference type="AlphaFoldDB" id="A0AAV2RAM7"/>
<evidence type="ECO:0000256" key="1">
    <source>
        <dbReference type="ARBA" id="ARBA00023157"/>
    </source>
</evidence>
<dbReference type="PROSITE" id="PS50240">
    <property type="entry name" value="TRYPSIN_DOM"/>
    <property type="match status" value="1"/>
</dbReference>
<dbReference type="EMBL" id="CAXKWB010016755">
    <property type="protein sequence ID" value="CAL4117011.1"/>
    <property type="molecule type" value="Genomic_DNA"/>
</dbReference>
<dbReference type="CDD" id="cd00190">
    <property type="entry name" value="Tryp_SPc"/>
    <property type="match status" value="1"/>
</dbReference>
<evidence type="ECO:0000313" key="4">
    <source>
        <dbReference type="EMBL" id="CAL4117011.1"/>
    </source>
</evidence>
<protein>
    <recommendedName>
        <fullName evidence="3">Peptidase S1 domain-containing protein</fullName>
    </recommendedName>
</protein>
<gene>
    <name evidence="4" type="ORF">MNOR_LOCUS21094</name>
</gene>
<dbReference type="PANTHER" id="PTHR24256">
    <property type="entry name" value="TRYPTASE-RELATED"/>
    <property type="match status" value="1"/>
</dbReference>
<dbReference type="InterPro" id="IPR051487">
    <property type="entry name" value="Ser/Thr_Proteases_Immune/Dev"/>
</dbReference>
<evidence type="ECO:0000259" key="3">
    <source>
        <dbReference type="PROSITE" id="PS50240"/>
    </source>
</evidence>
<feature type="non-terminal residue" evidence="4">
    <location>
        <position position="1"/>
    </location>
</feature>
<sequence>REPKVIRLGEEDFDRIDESLAFDFDIADITVHPGYRLPEKYNDIAIITLKQQIEFTNNLQPFCLPRPNINLDGEICTVSGWGTMPNEPAARIIHNVNVQVVNQNNCAANYVVARSFTPIFTIQYPNGISNELLCAGVINDVCRGDSGGPLVFSDPSGKLEEVGVVSTGYGCGDARIPGIYTKVGQYLEWINQVTFSGCGN</sequence>
<keyword evidence="1" id="KW-1015">Disulfide bond</keyword>
<dbReference type="PRINTS" id="PR00722">
    <property type="entry name" value="CHYMOTRYPSIN"/>
</dbReference>
<dbReference type="InterPro" id="IPR001314">
    <property type="entry name" value="Peptidase_S1A"/>
</dbReference>
<comment type="similarity">
    <text evidence="2">Belongs to the peptidase S1 family. CLIP subfamily.</text>
</comment>
<dbReference type="InterPro" id="IPR001254">
    <property type="entry name" value="Trypsin_dom"/>
</dbReference>
<comment type="caution">
    <text evidence="4">The sequence shown here is derived from an EMBL/GenBank/DDBJ whole genome shotgun (WGS) entry which is preliminary data.</text>
</comment>
<accession>A0AAV2RAM7</accession>